<dbReference type="KEGG" id="lab:LA76x_3352"/>
<dbReference type="eggNOG" id="COG4995">
    <property type="taxonomic scope" value="Bacteria"/>
</dbReference>
<dbReference type="PATRIC" id="fig|84531.8.peg.3367"/>
<reference evidence="2 3" key="1">
    <citation type="journal article" date="2015" name="BMC Genomics">
        <title>Comparative genomics and metabolic profiling of the genus Lysobacter.</title>
        <authorList>
            <person name="de Bruijn I."/>
            <person name="Cheng X."/>
            <person name="de Jager V."/>
            <person name="Exposito R.G."/>
            <person name="Watrous J."/>
            <person name="Patel N."/>
            <person name="Postma J."/>
            <person name="Dorrestein P.C."/>
            <person name="Kobayashi D."/>
            <person name="Raaijmakers J.M."/>
        </authorList>
    </citation>
    <scope>NUCLEOTIDE SEQUENCE [LARGE SCALE GENOMIC DNA]</scope>
    <source>
        <strain evidence="2 3">76</strain>
    </source>
</reference>
<evidence type="ECO:0000259" key="1">
    <source>
        <dbReference type="Pfam" id="PF12770"/>
    </source>
</evidence>
<dbReference type="InterPro" id="IPR024983">
    <property type="entry name" value="CHAT_dom"/>
</dbReference>
<keyword evidence="3" id="KW-1185">Reference proteome</keyword>
<organism evidence="2 3">
    <name type="scientific">Lysobacter antibioticus</name>
    <dbReference type="NCBI Taxonomy" id="84531"/>
    <lineage>
        <taxon>Bacteria</taxon>
        <taxon>Pseudomonadati</taxon>
        <taxon>Pseudomonadota</taxon>
        <taxon>Gammaproteobacteria</taxon>
        <taxon>Lysobacterales</taxon>
        <taxon>Lysobacteraceae</taxon>
        <taxon>Lysobacter</taxon>
    </lineage>
</organism>
<feature type="domain" description="CHAT" evidence="1">
    <location>
        <begin position="209"/>
        <end position="343"/>
    </location>
</feature>
<dbReference type="Pfam" id="PF12770">
    <property type="entry name" value="CHAT"/>
    <property type="match status" value="1"/>
</dbReference>
<evidence type="ECO:0000313" key="2">
    <source>
        <dbReference type="EMBL" id="ALN81478.1"/>
    </source>
</evidence>
<dbReference type="STRING" id="84531.LA76x_3352"/>
<dbReference type="EMBL" id="CP011129">
    <property type="protein sequence ID" value="ALN81478.1"/>
    <property type="molecule type" value="Genomic_DNA"/>
</dbReference>
<gene>
    <name evidence="2" type="ORF">LA76x_3352</name>
</gene>
<accession>A0A0S2FD96</accession>
<sequence length="468" mass="51328">MNERTILSVDILDDDLIASVVRAPFPVHGGRALGRVKLRADQLPGLDTQTAVLARGRMVRDALRQHQGISGVLDSLSQTLPTQVRPLFVMLNPSEAELINWEMLCDSNEQFVALDPRWPIARIIDPINAPSRLPGELTTPVRLMAVISALGIADQRKEWELLRDAVLAARQTGLPVLLKLLVGDSALHTRIRDEIQQDPAGLADIEVAAIDETAARLTQRIRQWSPNILHFFCHGHAGSAGQWLELATANDHVQFAAHDPDTLAGSINLPSQDLVTLGASLGNPWLMVLNCCSSGQGGNGLQSMANQVVSAGFPAVVAMMEPVEANDAYEFTRAFYPEALAALLRAREELKQRASTTLEWTPIMFHARSAISQLGNRDAQASPEWSLPVLYVRGVEAQVFIRPLGIEQAKSDEFRIRAETTAWWLRTAGQQFSEAERIEALERTLAEKGVPRALWPSADGSFEHVGGQ</sequence>
<dbReference type="RefSeq" id="WP_057918514.1">
    <property type="nucleotide sequence ID" value="NZ_CP011129.1"/>
</dbReference>
<evidence type="ECO:0000313" key="3">
    <source>
        <dbReference type="Proteomes" id="UP000060787"/>
    </source>
</evidence>
<dbReference type="Proteomes" id="UP000060787">
    <property type="component" value="Chromosome"/>
</dbReference>
<name>A0A0S2FD96_LYSAN</name>
<protein>
    <submittedName>
        <fullName evidence="2">CHAT domain protein</fullName>
    </submittedName>
</protein>
<dbReference type="AlphaFoldDB" id="A0A0S2FD96"/>
<proteinExistence type="predicted"/>